<evidence type="ECO:0000313" key="2">
    <source>
        <dbReference type="Proteomes" id="UP000034588"/>
    </source>
</evidence>
<evidence type="ECO:0000313" key="1">
    <source>
        <dbReference type="EMBL" id="KKW11599.1"/>
    </source>
</evidence>
<gene>
    <name evidence="1" type="ORF">UY48_C0015G0005</name>
</gene>
<name>A0A0G1YZ24_9BACT</name>
<sequence>MKNLSEQGITPQTWEAFVSACHNSPMNVDLQNIQDILDKLNTKTVDTHYEFNLQQVTDGVTPPNVAPLYSPDSKTLEQPIKYETTGPVIQEVLKKLPDSVRTGQDEIYEVYQIRLDDHNSYEHAMGTTTLLTVFLNIRSEGGRCYLLPNDPDSVQNWGVLKGMYSKHFPQLPPGK</sequence>
<organism evidence="1 2">
    <name type="scientific">Candidatus Gottesmanbacteria bacterium GW2011_GWB1_49_7</name>
    <dbReference type="NCBI Taxonomy" id="1618448"/>
    <lineage>
        <taxon>Bacteria</taxon>
        <taxon>Candidatus Gottesmaniibacteriota</taxon>
    </lineage>
</organism>
<comment type="caution">
    <text evidence="1">The sequence shown here is derived from an EMBL/GenBank/DDBJ whole genome shotgun (WGS) entry which is preliminary data.</text>
</comment>
<reference evidence="1 2" key="1">
    <citation type="journal article" date="2015" name="Nature">
        <title>rRNA introns, odd ribosomes, and small enigmatic genomes across a large radiation of phyla.</title>
        <authorList>
            <person name="Brown C.T."/>
            <person name="Hug L.A."/>
            <person name="Thomas B.C."/>
            <person name="Sharon I."/>
            <person name="Castelle C.J."/>
            <person name="Singh A."/>
            <person name="Wilkins M.J."/>
            <person name="Williams K.H."/>
            <person name="Banfield J.F."/>
        </authorList>
    </citation>
    <scope>NUCLEOTIDE SEQUENCE [LARGE SCALE GENOMIC DNA]</scope>
</reference>
<dbReference type="Proteomes" id="UP000034588">
    <property type="component" value="Unassembled WGS sequence"/>
</dbReference>
<accession>A0A0G1YZ24</accession>
<dbReference type="AlphaFoldDB" id="A0A0G1YZ24"/>
<dbReference type="EMBL" id="LCQD01000015">
    <property type="protein sequence ID" value="KKW11599.1"/>
    <property type="molecule type" value="Genomic_DNA"/>
</dbReference>
<protein>
    <submittedName>
        <fullName evidence="1">Uncharacterized protein</fullName>
    </submittedName>
</protein>
<proteinExistence type="predicted"/>